<evidence type="ECO:0000313" key="11">
    <source>
        <dbReference type="EMBL" id="CAG5856164.1"/>
    </source>
</evidence>
<evidence type="ECO:0000256" key="3">
    <source>
        <dbReference type="ARBA" id="ARBA00011605"/>
    </source>
</evidence>
<reference evidence="11" key="1">
    <citation type="submission" date="2021-05" db="EMBL/GenBank/DDBJ databases">
        <authorList>
            <person name="Tigano A."/>
        </authorList>
    </citation>
    <scope>NUCLEOTIDE SEQUENCE</scope>
</reference>
<evidence type="ECO:0000256" key="9">
    <source>
        <dbReference type="ARBA" id="ARBA00093407"/>
    </source>
</evidence>
<evidence type="ECO:0000256" key="10">
    <source>
        <dbReference type="SAM" id="SignalP"/>
    </source>
</evidence>
<comment type="subunit">
    <text evidence="3">Interacts with PTH1R (via N-terminal extracellular domain).</text>
</comment>
<keyword evidence="7" id="KW-0372">Hormone</keyword>
<dbReference type="PANTHER" id="PTHR10541:SF2">
    <property type="entry name" value="PARATHYROID HORMONE"/>
    <property type="match status" value="1"/>
</dbReference>
<comment type="caution">
    <text evidence="11">The sequence shown here is derived from an EMBL/GenBank/DDBJ whole genome shotgun (WGS) entry which is preliminary data.</text>
</comment>
<accession>A0A8S4A6W0</accession>
<dbReference type="OrthoDB" id="9890537at2759"/>
<keyword evidence="12" id="KW-1185">Reference proteome</keyword>
<keyword evidence="5" id="KW-0964">Secreted</keyword>
<dbReference type="GO" id="GO:0005179">
    <property type="term" value="F:hormone activity"/>
    <property type="evidence" value="ECO:0007669"/>
    <property type="project" value="UniProtKB-KW"/>
</dbReference>
<comment type="function">
    <text evidence="9">Parathyroid hormone elevates calcium level by dissolving the salts in bone and preventing their renal excretion. Acts by binding to its receptor, PTH1R, activating G protein-coupled receptor signaling. Stimulates [1-14C]-2-deoxy-D-glucose (2DG) transport and glycogen synthesis in osteoblastic cells.</text>
</comment>
<dbReference type="InterPro" id="IPR003625">
    <property type="entry name" value="PTH"/>
</dbReference>
<keyword evidence="6" id="KW-0165">Cleavage on pair of basic residues</keyword>
<feature type="signal peptide" evidence="10">
    <location>
        <begin position="1"/>
        <end position="23"/>
    </location>
</feature>
<sequence length="87" mass="10072">MFSVRYWEAVVLLMFLVTIFTEANPLRKRSISEVQLMHNVREHKQVGDRQDWLQEKLKKIVVSSSKPQLPGDLKNLLPKNVLGPNTS</sequence>
<dbReference type="GO" id="GO:0005576">
    <property type="term" value="C:extracellular region"/>
    <property type="evidence" value="ECO:0007669"/>
    <property type="project" value="UniProtKB-SubCell"/>
</dbReference>
<protein>
    <recommendedName>
        <fullName evidence="4">Parathyroid hormone</fullName>
    </recommendedName>
</protein>
<evidence type="ECO:0000256" key="4">
    <source>
        <dbReference type="ARBA" id="ARBA00022135"/>
    </source>
</evidence>
<proteinExistence type="inferred from homology"/>
<evidence type="ECO:0000256" key="5">
    <source>
        <dbReference type="ARBA" id="ARBA00022525"/>
    </source>
</evidence>
<dbReference type="EMBL" id="CAJRST010000001">
    <property type="protein sequence ID" value="CAG5856164.1"/>
    <property type="molecule type" value="Genomic_DNA"/>
</dbReference>
<evidence type="ECO:0000256" key="8">
    <source>
        <dbReference type="ARBA" id="ARBA00022729"/>
    </source>
</evidence>
<organism evidence="11 12">
    <name type="scientific">Menidia menidia</name>
    <name type="common">Atlantic silverside</name>
    <dbReference type="NCBI Taxonomy" id="238744"/>
    <lineage>
        <taxon>Eukaryota</taxon>
        <taxon>Metazoa</taxon>
        <taxon>Chordata</taxon>
        <taxon>Craniata</taxon>
        <taxon>Vertebrata</taxon>
        <taxon>Euteleostomi</taxon>
        <taxon>Actinopterygii</taxon>
        <taxon>Neopterygii</taxon>
        <taxon>Teleostei</taxon>
        <taxon>Neoteleostei</taxon>
        <taxon>Acanthomorphata</taxon>
        <taxon>Ovalentaria</taxon>
        <taxon>Atherinomorphae</taxon>
        <taxon>Atheriniformes</taxon>
        <taxon>Atherinopsidae</taxon>
        <taxon>Menidiinae</taxon>
        <taxon>Menidia</taxon>
    </lineage>
</organism>
<dbReference type="AlphaFoldDB" id="A0A8S4A6W0"/>
<keyword evidence="8 10" id="KW-0732">Signal</keyword>
<dbReference type="InterPro" id="IPR001415">
    <property type="entry name" value="PTH/PTH-rel"/>
</dbReference>
<dbReference type="SMART" id="SM00087">
    <property type="entry name" value="PTH"/>
    <property type="match status" value="1"/>
</dbReference>
<evidence type="ECO:0000256" key="6">
    <source>
        <dbReference type="ARBA" id="ARBA00022685"/>
    </source>
</evidence>
<feature type="chain" id="PRO_5035786645" description="Parathyroid hormone" evidence="10">
    <location>
        <begin position="24"/>
        <end position="87"/>
    </location>
</feature>
<evidence type="ECO:0000256" key="7">
    <source>
        <dbReference type="ARBA" id="ARBA00022702"/>
    </source>
</evidence>
<dbReference type="PANTHER" id="PTHR10541">
    <property type="entry name" value="PARATHYROID HORMONE"/>
    <property type="match status" value="1"/>
</dbReference>
<evidence type="ECO:0000256" key="2">
    <source>
        <dbReference type="ARBA" id="ARBA00006307"/>
    </source>
</evidence>
<comment type="similarity">
    <text evidence="2">Belongs to the parathyroid hormone family.</text>
</comment>
<dbReference type="GO" id="GO:0006874">
    <property type="term" value="P:intracellular calcium ion homeostasis"/>
    <property type="evidence" value="ECO:0007669"/>
    <property type="project" value="InterPro"/>
</dbReference>
<evidence type="ECO:0000256" key="1">
    <source>
        <dbReference type="ARBA" id="ARBA00004613"/>
    </source>
</evidence>
<gene>
    <name evidence="11" type="ORF">MMEN_LOCUS593</name>
</gene>
<dbReference type="Proteomes" id="UP000677803">
    <property type="component" value="Unassembled WGS sequence"/>
</dbReference>
<evidence type="ECO:0000313" key="12">
    <source>
        <dbReference type="Proteomes" id="UP000677803"/>
    </source>
</evidence>
<name>A0A8S4A6W0_9TELE</name>
<comment type="subcellular location">
    <subcellularLocation>
        <location evidence="1">Secreted</location>
    </subcellularLocation>
</comment>